<protein>
    <submittedName>
        <fullName evidence="7">Aspartate aminotransferase family protein</fullName>
    </submittedName>
</protein>
<evidence type="ECO:0000256" key="5">
    <source>
        <dbReference type="ARBA" id="ARBA00023239"/>
    </source>
</evidence>
<comment type="similarity">
    <text evidence="2 6">Belongs to the group II decarboxylase family.</text>
</comment>
<evidence type="ECO:0000256" key="2">
    <source>
        <dbReference type="ARBA" id="ARBA00009533"/>
    </source>
</evidence>
<evidence type="ECO:0000313" key="8">
    <source>
        <dbReference type="Proteomes" id="UP001279642"/>
    </source>
</evidence>
<evidence type="ECO:0000256" key="6">
    <source>
        <dbReference type="RuleBase" id="RU000382"/>
    </source>
</evidence>
<accession>A0ABU5ECD6</accession>
<comment type="caution">
    <text evidence="7">The sequence shown here is derived from an EMBL/GenBank/DDBJ whole genome shotgun (WGS) entry which is preliminary data.</text>
</comment>
<evidence type="ECO:0000313" key="7">
    <source>
        <dbReference type="EMBL" id="MDY0883536.1"/>
    </source>
</evidence>
<keyword evidence="5 6" id="KW-0456">Lyase</keyword>
<evidence type="ECO:0000256" key="4">
    <source>
        <dbReference type="ARBA" id="ARBA00022898"/>
    </source>
</evidence>
<dbReference type="PANTHER" id="PTHR11999">
    <property type="entry name" value="GROUP II PYRIDOXAL-5-PHOSPHATE DECARBOXYLASE"/>
    <property type="match status" value="1"/>
</dbReference>
<dbReference type="InterPro" id="IPR015424">
    <property type="entry name" value="PyrdxlP-dep_Trfase"/>
</dbReference>
<keyword evidence="8" id="KW-1185">Reference proteome</keyword>
<dbReference type="Gene3D" id="3.90.1150.10">
    <property type="entry name" value="Aspartate Aminotransferase, domain 1"/>
    <property type="match status" value="1"/>
</dbReference>
<dbReference type="Proteomes" id="UP001279642">
    <property type="component" value="Unassembled WGS sequence"/>
</dbReference>
<keyword evidence="4 6" id="KW-0663">Pyridoxal phosphate</keyword>
<dbReference type="GO" id="GO:0008483">
    <property type="term" value="F:transaminase activity"/>
    <property type="evidence" value="ECO:0007669"/>
    <property type="project" value="UniProtKB-KW"/>
</dbReference>
<gene>
    <name evidence="7" type="ORF">SMD27_11835</name>
</gene>
<dbReference type="InterPro" id="IPR015422">
    <property type="entry name" value="PyrdxlP-dep_Trfase_small"/>
</dbReference>
<evidence type="ECO:0000256" key="3">
    <source>
        <dbReference type="ARBA" id="ARBA00022793"/>
    </source>
</evidence>
<evidence type="ECO:0000256" key="1">
    <source>
        <dbReference type="ARBA" id="ARBA00001933"/>
    </source>
</evidence>
<keyword evidence="7" id="KW-0032">Aminotransferase</keyword>
<dbReference type="Gene3D" id="3.40.640.10">
    <property type="entry name" value="Type I PLP-dependent aspartate aminotransferase-like (Major domain)"/>
    <property type="match status" value="1"/>
</dbReference>
<dbReference type="InterPro" id="IPR010977">
    <property type="entry name" value="Aromatic_deC"/>
</dbReference>
<dbReference type="Pfam" id="PF00282">
    <property type="entry name" value="Pyridoxal_deC"/>
    <property type="match status" value="1"/>
</dbReference>
<proteinExistence type="inferred from homology"/>
<keyword evidence="3" id="KW-0210">Decarboxylase</keyword>
<dbReference type="PANTHER" id="PTHR11999:SF70">
    <property type="entry name" value="MIP05841P"/>
    <property type="match status" value="1"/>
</dbReference>
<dbReference type="SUPFAM" id="SSF53383">
    <property type="entry name" value="PLP-dependent transferases"/>
    <property type="match status" value="1"/>
</dbReference>
<sequence length="488" mass="52298">MNEPPIASDIHRNSATLPDPIWNAGHEAMLNMAAAHALAFRRSVDKRKQWPEKSFAEMRDVFARDLPAKGCDGAAVIDELVRLSADGLSAMTGPRFFGWVIGASHPVGVAADWLTSAWGQNTGSHTATPSAAACEEVAAGWLLDLLQLPSKCSVGFVTGATIANFTCLAAARGEVLRRTGWDVEAQGLFGAPPVDVLIGDDAHTSVFSALQFLGLGNNRVIRIATDYMGRMQVAAFKFAIAGCSGPIIAIAQAGQINTGACDPMSEIADIAHRHDAWLHIDGAFGLWARACPEVASLAAGCELADSWATDGHKWLQTPYDCGYAIVRDAEAHRRAMTITASYLPAVAEGERNPSYFVPELSRRARGFATWAMIRALGREGIAEMVGRHCRIARRMANALAAEPGIAVMNEVALNQVAVRFGADLPLERGDELTAAVIDRLQADGTCLAGGAKWKGCWIMRLSVISWPTTEADADRSVEAIIQAWRAVR</sequence>
<dbReference type="InterPro" id="IPR002129">
    <property type="entry name" value="PyrdxlP-dep_de-COase"/>
</dbReference>
<dbReference type="RefSeq" id="WP_320508567.1">
    <property type="nucleotide sequence ID" value="NZ_JAXCLW010000002.1"/>
</dbReference>
<keyword evidence="7" id="KW-0808">Transferase</keyword>
<dbReference type="InterPro" id="IPR015421">
    <property type="entry name" value="PyrdxlP-dep_Trfase_major"/>
</dbReference>
<name>A0ABU5ECD6_9PROT</name>
<comment type="cofactor">
    <cofactor evidence="1 6">
        <name>pyridoxal 5'-phosphate</name>
        <dbReference type="ChEBI" id="CHEBI:597326"/>
    </cofactor>
</comment>
<dbReference type="EMBL" id="JAXCLW010000002">
    <property type="protein sequence ID" value="MDY0883536.1"/>
    <property type="molecule type" value="Genomic_DNA"/>
</dbReference>
<organism evidence="7 8">
    <name type="scientific">Dongia soli</name>
    <dbReference type="NCBI Taxonomy" id="600628"/>
    <lineage>
        <taxon>Bacteria</taxon>
        <taxon>Pseudomonadati</taxon>
        <taxon>Pseudomonadota</taxon>
        <taxon>Alphaproteobacteria</taxon>
        <taxon>Rhodospirillales</taxon>
        <taxon>Dongiaceae</taxon>
        <taxon>Dongia</taxon>
    </lineage>
</organism>
<reference evidence="7 8" key="1">
    <citation type="journal article" date="2016" name="Antonie Van Leeuwenhoek">
        <title>Dongia soli sp. nov., isolated from soil from Dokdo, Korea.</title>
        <authorList>
            <person name="Kim D.U."/>
            <person name="Lee H."/>
            <person name="Kim H."/>
            <person name="Kim S.G."/>
            <person name="Ka J.O."/>
        </authorList>
    </citation>
    <scope>NUCLEOTIDE SEQUENCE [LARGE SCALE GENOMIC DNA]</scope>
    <source>
        <strain evidence="7 8">D78</strain>
    </source>
</reference>